<sequence length="82" mass="8430">MRKLQKVVVVAAAAAGGLSAIGAGAGTAYAHGSNGPRVNDIFRPYQECSPQTVLDNNLPIGVLAVPQNFDTSCGQFNHAFTG</sequence>
<accession>A0ABZ2QQ41</accession>
<name>A0ABZ2QQ41_9ACTN</name>
<reference evidence="2 3" key="1">
    <citation type="submission" date="2024-03" db="EMBL/GenBank/DDBJ databases">
        <title>The complete genome of Streptomyces sirii sp.nov.</title>
        <authorList>
            <person name="Zakalyukina Y.V."/>
            <person name="Belik A.R."/>
            <person name="Biryukov M.V."/>
            <person name="Baturina O.A."/>
            <person name="Kabilov M.R."/>
        </authorList>
    </citation>
    <scope>NUCLEOTIDE SEQUENCE [LARGE SCALE GENOMIC DNA]</scope>
    <source>
        <strain evidence="2 3">BP-8</strain>
    </source>
</reference>
<feature type="chain" id="PRO_5046213443" description="Chaplin" evidence="1">
    <location>
        <begin position="26"/>
        <end position="82"/>
    </location>
</feature>
<keyword evidence="1" id="KW-0732">Signal</keyword>
<dbReference type="EMBL" id="CP147982">
    <property type="protein sequence ID" value="WXK78659.1"/>
    <property type="molecule type" value="Genomic_DNA"/>
</dbReference>
<feature type="signal peptide" evidence="1">
    <location>
        <begin position="1"/>
        <end position="25"/>
    </location>
</feature>
<evidence type="ECO:0000313" key="3">
    <source>
        <dbReference type="Proteomes" id="UP001626628"/>
    </source>
</evidence>
<gene>
    <name evidence="2" type="ORF">WAB15_23205</name>
</gene>
<organism evidence="2 3">
    <name type="scientific">Streptomyces sirii</name>
    <dbReference type="NCBI Taxonomy" id="3127701"/>
    <lineage>
        <taxon>Bacteria</taxon>
        <taxon>Bacillati</taxon>
        <taxon>Actinomycetota</taxon>
        <taxon>Actinomycetes</taxon>
        <taxon>Kitasatosporales</taxon>
        <taxon>Streptomycetaceae</taxon>
        <taxon>Streptomyces</taxon>
    </lineage>
</organism>
<evidence type="ECO:0000256" key="1">
    <source>
        <dbReference type="SAM" id="SignalP"/>
    </source>
</evidence>
<dbReference type="RefSeq" id="WP_393486358.1">
    <property type="nucleotide sequence ID" value="NZ_CP147982.1"/>
</dbReference>
<keyword evidence="3" id="KW-1185">Reference proteome</keyword>
<protein>
    <recommendedName>
        <fullName evidence="4">Chaplin</fullName>
    </recommendedName>
</protein>
<proteinExistence type="predicted"/>
<evidence type="ECO:0008006" key="4">
    <source>
        <dbReference type="Google" id="ProtNLM"/>
    </source>
</evidence>
<dbReference type="Proteomes" id="UP001626628">
    <property type="component" value="Chromosome"/>
</dbReference>
<evidence type="ECO:0000313" key="2">
    <source>
        <dbReference type="EMBL" id="WXK78659.1"/>
    </source>
</evidence>